<name>A0A6L5X271_9FIRM</name>
<keyword evidence="10" id="KW-0406">Ion transport</keyword>
<feature type="transmembrane region" description="Helical" evidence="13">
    <location>
        <begin position="354"/>
        <end position="372"/>
    </location>
</feature>
<dbReference type="GO" id="GO:0006811">
    <property type="term" value="P:monoatomic ion transport"/>
    <property type="evidence" value="ECO:0007669"/>
    <property type="project" value="UniProtKB-KW"/>
</dbReference>
<evidence type="ECO:0000256" key="3">
    <source>
        <dbReference type="ARBA" id="ARBA00010199"/>
    </source>
</evidence>
<keyword evidence="5" id="KW-0813">Transport</keyword>
<dbReference type="EMBL" id="VULZ01000001">
    <property type="protein sequence ID" value="MSS13567.1"/>
    <property type="molecule type" value="Genomic_DNA"/>
</dbReference>
<evidence type="ECO:0000256" key="5">
    <source>
        <dbReference type="ARBA" id="ARBA00022448"/>
    </source>
</evidence>
<dbReference type="Pfam" id="PF01554">
    <property type="entry name" value="MatE"/>
    <property type="match status" value="2"/>
</dbReference>
<dbReference type="InterPro" id="IPR002528">
    <property type="entry name" value="MATE_fam"/>
</dbReference>
<keyword evidence="15" id="KW-1185">Reference proteome</keyword>
<evidence type="ECO:0000256" key="1">
    <source>
        <dbReference type="ARBA" id="ARBA00003408"/>
    </source>
</evidence>
<keyword evidence="7" id="KW-1003">Cell membrane</keyword>
<evidence type="ECO:0000256" key="11">
    <source>
        <dbReference type="ARBA" id="ARBA00023136"/>
    </source>
</evidence>
<evidence type="ECO:0000313" key="14">
    <source>
        <dbReference type="EMBL" id="MSS13567.1"/>
    </source>
</evidence>
<dbReference type="GO" id="GO:0005886">
    <property type="term" value="C:plasma membrane"/>
    <property type="evidence" value="ECO:0007669"/>
    <property type="project" value="UniProtKB-SubCell"/>
</dbReference>
<dbReference type="CDD" id="cd13138">
    <property type="entry name" value="MATE_yoeA_like"/>
    <property type="match status" value="1"/>
</dbReference>
<feature type="transmembrane region" description="Helical" evidence="13">
    <location>
        <begin position="384"/>
        <end position="407"/>
    </location>
</feature>
<dbReference type="InterPro" id="IPR050222">
    <property type="entry name" value="MATE_MdtK"/>
</dbReference>
<feature type="transmembrane region" description="Helical" evidence="13">
    <location>
        <begin position="95"/>
        <end position="121"/>
    </location>
</feature>
<evidence type="ECO:0000256" key="8">
    <source>
        <dbReference type="ARBA" id="ARBA00022692"/>
    </source>
</evidence>
<dbReference type="Proteomes" id="UP000481852">
    <property type="component" value="Unassembled WGS sequence"/>
</dbReference>
<feature type="transmembrane region" description="Helical" evidence="13">
    <location>
        <begin position="63"/>
        <end position="83"/>
    </location>
</feature>
<evidence type="ECO:0000256" key="6">
    <source>
        <dbReference type="ARBA" id="ARBA00022449"/>
    </source>
</evidence>
<dbReference type="PIRSF" id="PIRSF006603">
    <property type="entry name" value="DinF"/>
    <property type="match status" value="1"/>
</dbReference>
<keyword evidence="8 13" id="KW-0812">Transmembrane</keyword>
<accession>A0A6L5X271</accession>
<dbReference type="GO" id="GO:0015297">
    <property type="term" value="F:antiporter activity"/>
    <property type="evidence" value="ECO:0007669"/>
    <property type="project" value="UniProtKB-KW"/>
</dbReference>
<comment type="subcellular location">
    <subcellularLocation>
        <location evidence="2">Cell membrane</location>
        <topology evidence="2">Multi-pass membrane protein</topology>
    </subcellularLocation>
</comment>
<organism evidence="14 15">
    <name type="scientific">Porcincola intestinalis</name>
    <dbReference type="NCBI Taxonomy" id="2606632"/>
    <lineage>
        <taxon>Bacteria</taxon>
        <taxon>Bacillati</taxon>
        <taxon>Bacillota</taxon>
        <taxon>Clostridia</taxon>
        <taxon>Lachnospirales</taxon>
        <taxon>Lachnospiraceae</taxon>
        <taxon>Porcincola</taxon>
    </lineage>
</organism>
<dbReference type="InterPro" id="IPR048279">
    <property type="entry name" value="MdtK-like"/>
</dbReference>
<gene>
    <name evidence="14" type="ORF">FYJ35_00620</name>
</gene>
<keyword evidence="6" id="KW-0050">Antiport</keyword>
<evidence type="ECO:0000256" key="13">
    <source>
        <dbReference type="SAM" id="Phobius"/>
    </source>
</evidence>
<dbReference type="PANTHER" id="PTHR43298:SF2">
    <property type="entry name" value="FMN_FAD EXPORTER YEEO-RELATED"/>
    <property type="match status" value="1"/>
</dbReference>
<evidence type="ECO:0000256" key="9">
    <source>
        <dbReference type="ARBA" id="ARBA00022989"/>
    </source>
</evidence>
<evidence type="ECO:0000256" key="4">
    <source>
        <dbReference type="ARBA" id="ARBA00020268"/>
    </source>
</evidence>
<keyword evidence="9 13" id="KW-1133">Transmembrane helix</keyword>
<feature type="transmembrane region" description="Helical" evidence="13">
    <location>
        <begin position="312"/>
        <end position="334"/>
    </location>
</feature>
<feature type="transmembrane region" description="Helical" evidence="13">
    <location>
        <begin position="192"/>
        <end position="212"/>
    </location>
</feature>
<comment type="similarity">
    <text evidence="3">Belongs to the multi antimicrobial extrusion (MATE) (TC 2.A.66.1) family.</text>
</comment>
<sequence>MVHNFTKGRLVMPMIQFTIPFILANYLQLTYNAVDSIIVGRFLGPEALAAVGTSNPLMTLLIMLLRGTTLGTGVLIGTMFGAGDYPRLRKQISTALLAGAVCSLVLSLAVSTCASDILRLLHVDPSILPLASGYLRTISYGLIFTFLYNYLSSTMQALGDGKTPLIFLAISALTNIGGDLLLIVVFHLGVNGAAAATVLSEAFSCLLCMLYIRSHVPVLNLGKAWFVFDISVLRRTLQYGSVSAIQQATVQLGILGVQGAVNSLGVSTTAAFAAANRVDDFALIPTRSIANAMTSVIAQNWGARDRKRIRKAFAGGALTDIVYGALVGGLLFIAASRAMYLFTQDQKVVSEGEIYLRLICLMYTLPALTNAIQGFFRGIGDLKITLASSIVNMSIRFITTFVLIVNVHMDIAAVPYGCLAGWLGMLVWEIPFLIRRFRKKQPAGPMI</sequence>
<dbReference type="GO" id="GO:0042910">
    <property type="term" value="F:xenobiotic transmembrane transporter activity"/>
    <property type="evidence" value="ECO:0007669"/>
    <property type="project" value="InterPro"/>
</dbReference>
<evidence type="ECO:0000256" key="10">
    <source>
        <dbReference type="ARBA" id="ARBA00023065"/>
    </source>
</evidence>
<reference evidence="14 15" key="1">
    <citation type="submission" date="2019-08" db="EMBL/GenBank/DDBJ databases">
        <title>In-depth cultivation of the pig gut microbiome towards novel bacterial diversity and tailored functional studies.</title>
        <authorList>
            <person name="Wylensek D."/>
            <person name="Hitch T.C.A."/>
            <person name="Clavel T."/>
        </authorList>
    </citation>
    <scope>NUCLEOTIDE SEQUENCE [LARGE SCALE GENOMIC DNA]</scope>
    <source>
        <strain evidence="14 15">Oil+RF-744-WCA-WT-11</strain>
    </source>
</reference>
<evidence type="ECO:0000256" key="12">
    <source>
        <dbReference type="ARBA" id="ARBA00031636"/>
    </source>
</evidence>
<keyword evidence="11 13" id="KW-0472">Membrane</keyword>
<proteinExistence type="inferred from homology"/>
<evidence type="ECO:0000313" key="15">
    <source>
        <dbReference type="Proteomes" id="UP000481852"/>
    </source>
</evidence>
<evidence type="ECO:0000256" key="7">
    <source>
        <dbReference type="ARBA" id="ARBA00022475"/>
    </source>
</evidence>
<comment type="caution">
    <text evidence="14">The sequence shown here is derived from an EMBL/GenBank/DDBJ whole genome shotgun (WGS) entry which is preliminary data.</text>
</comment>
<dbReference type="PANTHER" id="PTHR43298">
    <property type="entry name" value="MULTIDRUG RESISTANCE PROTEIN NORM-RELATED"/>
    <property type="match status" value="1"/>
</dbReference>
<comment type="function">
    <text evidence="1">Multidrug efflux pump.</text>
</comment>
<dbReference type="AlphaFoldDB" id="A0A6L5X271"/>
<evidence type="ECO:0000256" key="2">
    <source>
        <dbReference type="ARBA" id="ARBA00004651"/>
    </source>
</evidence>
<protein>
    <recommendedName>
        <fullName evidence="4">Probable multidrug resistance protein NorM</fullName>
    </recommendedName>
    <alternativeName>
        <fullName evidence="12">Multidrug-efflux transporter</fullName>
    </alternativeName>
</protein>
<feature type="transmembrane region" description="Helical" evidence="13">
    <location>
        <begin position="21"/>
        <end position="43"/>
    </location>
</feature>
<dbReference type="RefSeq" id="WP_154521626.1">
    <property type="nucleotide sequence ID" value="NZ_VULZ01000001.1"/>
</dbReference>
<feature type="transmembrane region" description="Helical" evidence="13">
    <location>
        <begin position="163"/>
        <end position="186"/>
    </location>
</feature>
<dbReference type="NCBIfam" id="TIGR00797">
    <property type="entry name" value="matE"/>
    <property type="match status" value="1"/>
</dbReference>
<feature type="transmembrane region" description="Helical" evidence="13">
    <location>
        <begin position="133"/>
        <end position="151"/>
    </location>
</feature>
<feature type="transmembrane region" description="Helical" evidence="13">
    <location>
        <begin position="413"/>
        <end position="434"/>
    </location>
</feature>